<protein>
    <recommendedName>
        <fullName evidence="3">protein O-GlcNAc transferase</fullName>
        <ecNumber evidence="3">2.4.1.255</ecNumber>
    </recommendedName>
</protein>
<dbReference type="FunFam" id="3.40.50.2000:FF:000110">
    <property type="entry name" value="UDP-N-acetylglucosaminyltransferase protein"/>
    <property type="match status" value="1"/>
</dbReference>
<accession>A0AAD6IUA7</accession>
<feature type="domain" description="O-GlcNAc transferase C-terminal" evidence="10">
    <location>
        <begin position="1339"/>
        <end position="1524"/>
    </location>
</feature>
<dbReference type="Gene3D" id="1.25.40.10">
    <property type="entry name" value="Tetratricopeptide repeat domain"/>
    <property type="match status" value="3"/>
</dbReference>
<gene>
    <name evidence="11" type="ORF">Dda_6867</name>
</gene>
<feature type="compositionally biased region" description="Low complexity" evidence="9">
    <location>
        <begin position="1"/>
        <end position="19"/>
    </location>
</feature>
<dbReference type="SMART" id="SM00028">
    <property type="entry name" value="TPR"/>
    <property type="match status" value="4"/>
</dbReference>
<dbReference type="Pfam" id="PF13844">
    <property type="entry name" value="Glyco_transf_41"/>
    <property type="match status" value="2"/>
</dbReference>
<evidence type="ECO:0000256" key="8">
    <source>
        <dbReference type="PROSITE-ProRule" id="PRU00339"/>
    </source>
</evidence>
<dbReference type="EC" id="2.4.1.255" evidence="3"/>
<feature type="compositionally biased region" description="Polar residues" evidence="9">
    <location>
        <begin position="825"/>
        <end position="839"/>
    </location>
</feature>
<dbReference type="PANTHER" id="PTHR44998">
    <property type="match status" value="1"/>
</dbReference>
<dbReference type="FunFam" id="1.25.40.10:FF:000552">
    <property type="entry name" value="UDP-N-acetylglucosaminyltransferase (AFU_orthologue AFUA_1G03380)"/>
    <property type="match status" value="1"/>
</dbReference>
<evidence type="ECO:0000313" key="11">
    <source>
        <dbReference type="EMBL" id="KAJ6258813.1"/>
    </source>
</evidence>
<feature type="region of interest" description="Disordered" evidence="9">
    <location>
        <begin position="825"/>
        <end position="870"/>
    </location>
</feature>
<dbReference type="Gene3D" id="3.40.50.2000">
    <property type="entry name" value="Glycogen Phosphorylase B"/>
    <property type="match status" value="1"/>
</dbReference>
<name>A0AAD6IUA7_DREDA</name>
<feature type="domain" description="O-GlcNAc transferase C-terminal" evidence="10">
    <location>
        <begin position="1605"/>
        <end position="1808"/>
    </location>
</feature>
<dbReference type="Pfam" id="PF13432">
    <property type="entry name" value="TPR_16"/>
    <property type="match status" value="1"/>
</dbReference>
<dbReference type="SUPFAM" id="SSF48452">
    <property type="entry name" value="TPR-like"/>
    <property type="match status" value="1"/>
</dbReference>
<feature type="repeat" description="TPR" evidence="8">
    <location>
        <begin position="1143"/>
        <end position="1176"/>
    </location>
</feature>
<evidence type="ECO:0000256" key="3">
    <source>
        <dbReference type="ARBA" id="ARBA00011970"/>
    </source>
</evidence>
<dbReference type="GO" id="GO:0006493">
    <property type="term" value="P:protein O-linked glycosylation"/>
    <property type="evidence" value="ECO:0007669"/>
    <property type="project" value="TreeGrafter"/>
</dbReference>
<keyword evidence="7 8" id="KW-0802">TPR repeat</keyword>
<evidence type="ECO:0000313" key="12">
    <source>
        <dbReference type="Proteomes" id="UP001221413"/>
    </source>
</evidence>
<evidence type="ECO:0000256" key="6">
    <source>
        <dbReference type="ARBA" id="ARBA00022737"/>
    </source>
</evidence>
<dbReference type="PROSITE" id="PS50005">
    <property type="entry name" value="TPR"/>
    <property type="match status" value="2"/>
</dbReference>
<dbReference type="EMBL" id="JAQGDS010000008">
    <property type="protein sequence ID" value="KAJ6258813.1"/>
    <property type="molecule type" value="Genomic_DNA"/>
</dbReference>
<feature type="repeat" description="TPR" evidence="8">
    <location>
        <begin position="1109"/>
        <end position="1142"/>
    </location>
</feature>
<dbReference type="InterPro" id="IPR011990">
    <property type="entry name" value="TPR-like_helical_dom_sf"/>
</dbReference>
<comment type="pathway">
    <text evidence="1">Protein modification; protein glycosylation.</text>
</comment>
<comment type="caution">
    <text evidence="11">The sequence shown here is derived from an EMBL/GenBank/DDBJ whole genome shotgun (WGS) entry which is preliminary data.</text>
</comment>
<dbReference type="Proteomes" id="UP001221413">
    <property type="component" value="Unassembled WGS sequence"/>
</dbReference>
<evidence type="ECO:0000259" key="10">
    <source>
        <dbReference type="Pfam" id="PF13844"/>
    </source>
</evidence>
<dbReference type="Gene3D" id="3.40.50.11380">
    <property type="match status" value="1"/>
</dbReference>
<evidence type="ECO:0000256" key="1">
    <source>
        <dbReference type="ARBA" id="ARBA00004922"/>
    </source>
</evidence>
<proteinExistence type="inferred from homology"/>
<keyword evidence="6" id="KW-0677">Repeat</keyword>
<feature type="compositionally biased region" description="Polar residues" evidence="9">
    <location>
        <begin position="48"/>
        <end position="67"/>
    </location>
</feature>
<organism evidence="11 12">
    <name type="scientific">Drechslerella dactyloides</name>
    <name type="common">Nematode-trapping fungus</name>
    <name type="synonym">Arthrobotrys dactyloides</name>
    <dbReference type="NCBI Taxonomy" id="74499"/>
    <lineage>
        <taxon>Eukaryota</taxon>
        <taxon>Fungi</taxon>
        <taxon>Dikarya</taxon>
        <taxon>Ascomycota</taxon>
        <taxon>Pezizomycotina</taxon>
        <taxon>Orbiliomycetes</taxon>
        <taxon>Orbiliales</taxon>
        <taxon>Orbiliaceae</taxon>
        <taxon>Drechslerella</taxon>
    </lineage>
</organism>
<dbReference type="InterPro" id="IPR019734">
    <property type="entry name" value="TPR_rpt"/>
</dbReference>
<dbReference type="Pfam" id="PF13181">
    <property type="entry name" value="TPR_8"/>
    <property type="match status" value="1"/>
</dbReference>
<keyword evidence="12" id="KW-1185">Reference proteome</keyword>
<sequence length="1830" mass="200626">MSFGSLLQQQQPQPAAALLRHPAELLPPFQPSNGAQTPSAPSRPLLTSFANPTNKANASRQSDSPRTPVQRAISDSAKLLPMGGAAAVGYNANGPSSAPAVEQNPRQSVIYASPLPSRPTPAETLLRRKTPGGGMVIGGFDAAPPMHFPGGSGVVQLDGAPNDAAVGRPRKHILLANAGLLPNNIGAAISSNPFQYQTPINNNTPFPNAALQDLNEPLTPTNQTFSTQTPLSYTSNNENLRTYNVGQQQQQPFFPAAGSVPQITDLSRIPAASGSAHLQGNFAVNAALQHEPLDDSAFPSRSNNATPVQLDFHRRQSLTPTFPPSHHNNALPMAHTLQQQQLQHQQFLLNHGILPPNHPALSYPQLGALVQDGGPMPAVLGFNSPAPAWSPSANLGVGIDGGQGLVTNRQLYVYPPQMSGPIVAQQANITPYQQLSSQMSHVHLPLQGGAIAVAGKPFQKSPLSSQCMERDAMLTYCNDAYMDLITMKQQQTAMYGKGRIQPIPRHIGLTTKSITNGIWRHGAKYRPELQRYFSDPTAAAGALGARDAYTLPVGNTIRSFDPSMHREPESVASASKRRRLNSFQDEARPDLMAIASRQQVPYVADMPSRRFGLQQRASSMTSIVDMRRRQQMQQLQQPSDVRILRADPPMYQPRYDQQAAFHAQHSPNGSPIAMQPSNIIPAQLQIANNALEMLEKQCAEDDWTWLEGMLLAGCLSYALGDIKKARLRYEQIIDIDPTFVEALANLGSTALSMGNKMEAERFWVRAVKHRPAYFEAVEHLVSLLCSDKRTAEAVTWIDYVESSIRRQTAKESLWANNCSVDSMSTDESNGVISMSSPQGSPDGGVKDGDYVSQRTAHHPAPPSSSSSNTSNGIGLAVTPLYMIPPVENGRLLQLIHAKGNMLYSMGQNLQAAKAFEDAVLLGTLMSPEGGIEGLIARILDVLSVAVEEAIGMAGSGIIRGSRDPLLLSPDRALRTAKLLFPPHGELPGLKHVAAGHARKAAINTTSNSLLSLAKIYQDAISAGKEVGKAASSVRDILALYYLSLALHPSPSTANNVGILLASVQQSSPLSVVYPLNNPLPQIPGLAPGSGVALALGYYYYGLHLDPRHAHLYTNLGSLLKDMGNLPAAIKMYEQAVDCDGRFDIALANLANAVKDQGHVADAIRYYKRAVEVNPDFAEAVCGLSNALNSVCDWFGRGGVVGGRIDRWHVGADGLLVDSKGKAAAGWMRKVVEIVERQLAEGREWGKGVFSPVLVEALLGDVQRADSKPWSEARKSRFRAMLERWKGQSWQGAKLVQLVERISKKLVWRWYQDLYVDRVTKQPDEYKRPTLPGALSVPNAPTVLPFHTFTCPLSVSQVRMISQRNGLRISCSTLKSPWLPPLVARPPRPPAPALHVGYVSSDFNNHPLAHLMQSVFGFHDPKRVKAFCYATSASDGSQHRQKIEREAPVFRDAASWNIEKLVRQIQDDGIHVLVNLNGFTRGARNEVFAAKPAPLQMSFMGFAGTLGAEWCDYIYADETAVPRAMLRPWARDASFPAQEAAGGVCEWEGEDYEEGSWVYGENVIYSQNTFFCTDHKQSSPDSKDGQLSWVEEQARRWRMRKLLFPELGDDKVILGNFNQLYKIEPTTFRTWLRILMRVPNAILWLLRFPDLGEANLLRFARLWAGEEVASRIIFTDVAAKDQHISRARVCDLFLDTPECNAHTTAADVLWSGSPLLTFPRHEYKMCSRIAASIVRSAVPDDNGRCGRDVTDRLVVDSEEMYEERAVELAESVVYTADGMGSGELVEMRKALVMGRWKSALFDTQGWVRSLEQGYWRAWEKWVKGERGDIDL</sequence>
<keyword evidence="5" id="KW-0808">Transferase</keyword>
<evidence type="ECO:0000256" key="9">
    <source>
        <dbReference type="SAM" id="MobiDB-lite"/>
    </source>
</evidence>
<dbReference type="InterPro" id="IPR029489">
    <property type="entry name" value="OGT/SEC/SPY_C"/>
</dbReference>
<evidence type="ECO:0000256" key="2">
    <source>
        <dbReference type="ARBA" id="ARBA00005386"/>
    </source>
</evidence>
<comment type="similarity">
    <text evidence="2">Belongs to the glycosyltransferase 41 family. O-GlcNAc transferase subfamily.</text>
</comment>
<dbReference type="PANTHER" id="PTHR44998:SF1">
    <property type="entry name" value="UDP-N-ACETYLGLUCOSAMINE--PEPTIDE N-ACETYLGLUCOSAMINYLTRANSFERASE 110 KDA SUBUNIT"/>
    <property type="match status" value="1"/>
</dbReference>
<feature type="region of interest" description="Disordered" evidence="9">
    <location>
        <begin position="1"/>
        <end position="71"/>
    </location>
</feature>
<feature type="compositionally biased region" description="Polar residues" evidence="9">
    <location>
        <begin position="31"/>
        <end position="40"/>
    </location>
</feature>
<keyword evidence="4" id="KW-0328">Glycosyltransferase</keyword>
<dbReference type="FunFam" id="3.40.50.11380:FF:000004">
    <property type="entry name" value="UDP-N-acetylglucosaminyltransferase (AFU_orthologue AFUA_1G03380)"/>
    <property type="match status" value="1"/>
</dbReference>
<evidence type="ECO:0000256" key="4">
    <source>
        <dbReference type="ARBA" id="ARBA00022676"/>
    </source>
</evidence>
<reference evidence="11" key="1">
    <citation type="submission" date="2023-01" db="EMBL/GenBank/DDBJ databases">
        <title>The chitinases involved in constricting ring structure development in the nematode-trapping fungus Drechslerella dactyloides.</title>
        <authorList>
            <person name="Wang R."/>
            <person name="Zhang L."/>
            <person name="Tang P."/>
            <person name="Li S."/>
            <person name="Liang L."/>
        </authorList>
    </citation>
    <scope>NUCLEOTIDE SEQUENCE</scope>
    <source>
        <strain evidence="11">YMF1.00031</strain>
    </source>
</reference>
<evidence type="ECO:0000256" key="7">
    <source>
        <dbReference type="ARBA" id="ARBA00022803"/>
    </source>
</evidence>
<dbReference type="GO" id="GO:0097363">
    <property type="term" value="F:protein O-acetylglucosaminyltransferase activity"/>
    <property type="evidence" value="ECO:0007669"/>
    <property type="project" value="UniProtKB-EC"/>
</dbReference>
<evidence type="ECO:0000256" key="5">
    <source>
        <dbReference type="ARBA" id="ARBA00022679"/>
    </source>
</evidence>